<feature type="transmembrane region" description="Helical" evidence="6">
    <location>
        <begin position="91"/>
        <end position="110"/>
    </location>
</feature>
<dbReference type="EMBL" id="JAMXIB010000006">
    <property type="protein sequence ID" value="MCO5725091.1"/>
    <property type="molecule type" value="Genomic_DNA"/>
</dbReference>
<dbReference type="Pfam" id="PF05154">
    <property type="entry name" value="TM2"/>
    <property type="match status" value="1"/>
</dbReference>
<organism evidence="8 9">
    <name type="scientific">Robiginitalea marina</name>
    <dbReference type="NCBI Taxonomy" id="2954105"/>
    <lineage>
        <taxon>Bacteria</taxon>
        <taxon>Pseudomonadati</taxon>
        <taxon>Bacteroidota</taxon>
        <taxon>Flavobacteriia</taxon>
        <taxon>Flavobacteriales</taxon>
        <taxon>Flavobacteriaceae</taxon>
        <taxon>Robiginitalea</taxon>
    </lineage>
</organism>
<evidence type="ECO:0000256" key="6">
    <source>
        <dbReference type="SAM" id="Phobius"/>
    </source>
</evidence>
<evidence type="ECO:0000256" key="4">
    <source>
        <dbReference type="ARBA" id="ARBA00023136"/>
    </source>
</evidence>
<gene>
    <name evidence="8" type="ORF">NG653_09515</name>
</gene>
<reference evidence="8 9" key="1">
    <citation type="submission" date="2022-06" db="EMBL/GenBank/DDBJ databases">
        <authorList>
            <person name="Xuan X."/>
        </authorList>
    </citation>
    <scope>NUCLEOTIDE SEQUENCE [LARGE SCALE GENOMIC DNA]</scope>
    <source>
        <strain evidence="8 9">2V75</strain>
    </source>
</reference>
<evidence type="ECO:0000256" key="1">
    <source>
        <dbReference type="ARBA" id="ARBA00004141"/>
    </source>
</evidence>
<keyword evidence="3 6" id="KW-1133">Transmembrane helix</keyword>
<dbReference type="Gene3D" id="6.10.140.1430">
    <property type="match status" value="1"/>
</dbReference>
<evidence type="ECO:0000259" key="7">
    <source>
        <dbReference type="Pfam" id="PF05154"/>
    </source>
</evidence>
<feature type="region of interest" description="Disordered" evidence="5">
    <location>
        <begin position="1"/>
        <end position="45"/>
    </location>
</feature>
<dbReference type="Proteomes" id="UP001206312">
    <property type="component" value="Unassembled WGS sequence"/>
</dbReference>
<keyword evidence="4 6" id="KW-0472">Membrane</keyword>
<comment type="caution">
    <text evidence="8">The sequence shown here is derived from an EMBL/GenBank/DDBJ whole genome shotgun (WGS) entry which is preliminary data.</text>
</comment>
<keyword evidence="9" id="KW-1185">Reference proteome</keyword>
<evidence type="ECO:0000313" key="8">
    <source>
        <dbReference type="EMBL" id="MCO5725091.1"/>
    </source>
</evidence>
<accession>A0ABT1AYK2</accession>
<keyword evidence="2 6" id="KW-0812">Transmembrane</keyword>
<evidence type="ECO:0000256" key="2">
    <source>
        <dbReference type="ARBA" id="ARBA00022692"/>
    </source>
</evidence>
<sequence length="173" mass="19385">MSDEKKDLGDQAEEAFDKAREKAKEIKDEAKDKAEELKGEARETFEKAKEKAREFKEEAKETGSEFKKETKKTAEEFREGLRSAGGDNKKILAGILGIVVGWAGVHKFVLGYQKEGIILLVISIVGFVLSCIGIGVFLVWATALIGLIEGIIYLTKSDEEFYNTYQVGRKPWF</sequence>
<evidence type="ECO:0000256" key="3">
    <source>
        <dbReference type="ARBA" id="ARBA00022989"/>
    </source>
</evidence>
<dbReference type="InterPro" id="IPR007829">
    <property type="entry name" value="TM2"/>
</dbReference>
<dbReference type="RefSeq" id="WP_252741464.1">
    <property type="nucleotide sequence ID" value="NZ_JAMXIB010000006.1"/>
</dbReference>
<feature type="transmembrane region" description="Helical" evidence="6">
    <location>
        <begin position="116"/>
        <end position="148"/>
    </location>
</feature>
<comment type="subcellular location">
    <subcellularLocation>
        <location evidence="1">Membrane</location>
        <topology evidence="1">Multi-pass membrane protein</topology>
    </subcellularLocation>
</comment>
<dbReference type="SUPFAM" id="SSF58113">
    <property type="entry name" value="Apolipoprotein A-I"/>
    <property type="match status" value="1"/>
</dbReference>
<protein>
    <submittedName>
        <fullName evidence="8">NINE protein</fullName>
    </submittedName>
</protein>
<name>A0ABT1AYK2_9FLAO</name>
<evidence type="ECO:0000313" key="9">
    <source>
        <dbReference type="Proteomes" id="UP001206312"/>
    </source>
</evidence>
<dbReference type="PANTHER" id="PTHR47372:SF11">
    <property type="entry name" value="RE19971P"/>
    <property type="match status" value="1"/>
</dbReference>
<feature type="domain" description="TM2" evidence="7">
    <location>
        <begin position="87"/>
        <end position="131"/>
    </location>
</feature>
<proteinExistence type="predicted"/>
<dbReference type="PANTHER" id="PTHR47372">
    <property type="entry name" value="DAUER UP-REGULATED-RELATED"/>
    <property type="match status" value="1"/>
</dbReference>
<evidence type="ECO:0000256" key="5">
    <source>
        <dbReference type="SAM" id="MobiDB-lite"/>
    </source>
</evidence>